<evidence type="ECO:0000259" key="6">
    <source>
        <dbReference type="PROSITE" id="PS50850"/>
    </source>
</evidence>
<dbReference type="InterPro" id="IPR011701">
    <property type="entry name" value="MFS"/>
</dbReference>
<dbReference type="PANTHER" id="PTHR23502:SF145">
    <property type="entry name" value="MULTIDRUG TRANSPORTER, PUTATIVE-RELATED"/>
    <property type="match status" value="1"/>
</dbReference>
<name>A0A8H6A2G7_PETAA</name>
<keyword evidence="4 5" id="KW-0472">Membrane</keyword>
<dbReference type="SUPFAM" id="SSF103473">
    <property type="entry name" value="MFS general substrate transporter"/>
    <property type="match status" value="1"/>
</dbReference>
<keyword evidence="2 5" id="KW-0812">Transmembrane</keyword>
<dbReference type="GO" id="GO:0005886">
    <property type="term" value="C:plasma membrane"/>
    <property type="evidence" value="ECO:0007669"/>
    <property type="project" value="TreeGrafter"/>
</dbReference>
<dbReference type="Pfam" id="PF07690">
    <property type="entry name" value="MFS_1"/>
    <property type="match status" value="1"/>
</dbReference>
<feature type="transmembrane region" description="Helical" evidence="5">
    <location>
        <begin position="255"/>
        <end position="280"/>
    </location>
</feature>
<feature type="transmembrane region" description="Helical" evidence="5">
    <location>
        <begin position="164"/>
        <end position="185"/>
    </location>
</feature>
<dbReference type="AlphaFoldDB" id="A0A8H6A2G7"/>
<protein>
    <recommendedName>
        <fullName evidence="6">Major facilitator superfamily (MFS) profile domain-containing protein</fullName>
    </recommendedName>
</protein>
<feature type="domain" description="Major facilitator superfamily (MFS) profile" evidence="6">
    <location>
        <begin position="98"/>
        <end position="526"/>
    </location>
</feature>
<feature type="transmembrane region" description="Helical" evidence="5">
    <location>
        <begin position="362"/>
        <end position="384"/>
    </location>
</feature>
<feature type="transmembrane region" description="Helical" evidence="5">
    <location>
        <begin position="132"/>
        <end position="152"/>
    </location>
</feature>
<evidence type="ECO:0000313" key="8">
    <source>
        <dbReference type="Proteomes" id="UP000541154"/>
    </source>
</evidence>
<feature type="transmembrane region" description="Helical" evidence="5">
    <location>
        <begin position="465"/>
        <end position="487"/>
    </location>
</feature>
<feature type="transmembrane region" description="Helical" evidence="5">
    <location>
        <begin position="330"/>
        <end position="350"/>
    </location>
</feature>
<evidence type="ECO:0000256" key="3">
    <source>
        <dbReference type="ARBA" id="ARBA00022989"/>
    </source>
</evidence>
<sequence length="542" mass="59535">MYSCNTGKKSDLLAHGWQHVDSGVLCVDTVPCILGNYIGTVGPKDQRITGAEGYTIPNLEPTVSKLPSILNPPELEVYWEPQDSQNPRLWPLWYKGLTVMTMSLGATVVSLFSTLYTSGIPGLQEEFHISKIVALLGITTYLLGMATGSIIFAPLSEVVGRRPVYIVSMTIFLSLILPSALASNIRSILVSRFFGGFFGSAMMSNSPASVNDIVSDKHRALAFGFWSIGPTNGPVYGPIIGGFIFEYLGWRWTNWIVLIIGGFVLMLMASVKETYAPVILRKRAEKKRKETQNPKWWTRYDGGQDLKALLSTSLSRPFVMIMTEPICMFWDTYVAIVYAVLYLCFVAYPIAFQQERGWSPGIGGLSFIGIGVGVLLAIAFEPLFRKVINLHRKDPEIGAVPPEAMVSIVCFGATLLAIGQLWFAWTCTPNVHWIAPILSGVPFGAGNACVFIYANNYMARSYGIYAASALAGNMVLRSIMGACLPLAGPSMYGTLGLNWASTLLGIVEAVCILIPIGFYFYGHRIRNASPLIKEMERHQVSR</sequence>
<reference evidence="7 8" key="1">
    <citation type="submission" date="2019-04" db="EMBL/GenBank/DDBJ databases">
        <title>Aspergillus burnettii sp. nov., novel species from soil in southeast Queensland.</title>
        <authorList>
            <person name="Gilchrist C.L.M."/>
            <person name="Pitt J.I."/>
            <person name="Lange L."/>
            <person name="Lacey H.J."/>
            <person name="Vuong D."/>
            <person name="Midgley D.J."/>
            <person name="Greenfield P."/>
            <person name="Bradbury M."/>
            <person name="Lacey E."/>
            <person name="Busk P.K."/>
            <person name="Pilgaard B."/>
            <person name="Chooi Y.H."/>
            <person name="Piggott A.M."/>
        </authorList>
    </citation>
    <scope>NUCLEOTIDE SEQUENCE [LARGE SCALE GENOMIC DNA]</scope>
    <source>
        <strain evidence="7 8">FRR 5400</strain>
    </source>
</reference>
<comment type="caution">
    <text evidence="7">The sequence shown here is derived from an EMBL/GenBank/DDBJ whole genome shotgun (WGS) entry which is preliminary data.</text>
</comment>
<comment type="subcellular location">
    <subcellularLocation>
        <location evidence="1">Membrane</location>
        <topology evidence="1">Multi-pass membrane protein</topology>
    </subcellularLocation>
</comment>
<evidence type="ECO:0000256" key="1">
    <source>
        <dbReference type="ARBA" id="ARBA00004141"/>
    </source>
</evidence>
<feature type="transmembrane region" description="Helical" evidence="5">
    <location>
        <begin position="92"/>
        <end position="112"/>
    </location>
</feature>
<keyword evidence="8" id="KW-1185">Reference proteome</keyword>
<dbReference type="CDD" id="cd17323">
    <property type="entry name" value="MFS_Tpo1_MDR_like"/>
    <property type="match status" value="1"/>
</dbReference>
<dbReference type="PROSITE" id="PS50850">
    <property type="entry name" value="MFS"/>
    <property type="match status" value="1"/>
</dbReference>
<evidence type="ECO:0000313" key="7">
    <source>
        <dbReference type="EMBL" id="KAF5859647.1"/>
    </source>
</evidence>
<keyword evidence="3 5" id="KW-1133">Transmembrane helix</keyword>
<dbReference type="InterPro" id="IPR020846">
    <property type="entry name" value="MFS_dom"/>
</dbReference>
<evidence type="ECO:0000256" key="5">
    <source>
        <dbReference type="SAM" id="Phobius"/>
    </source>
</evidence>
<dbReference type="Gene3D" id="1.20.1250.20">
    <property type="entry name" value="MFS general substrate transporter like domains"/>
    <property type="match status" value="1"/>
</dbReference>
<gene>
    <name evidence="7" type="ORF">ETB97_002558</name>
</gene>
<feature type="transmembrane region" description="Helical" evidence="5">
    <location>
        <begin position="404"/>
        <end position="425"/>
    </location>
</feature>
<organism evidence="7 8">
    <name type="scientific">Petromyces alliaceus</name>
    <name type="common">Aspergillus alliaceus</name>
    <dbReference type="NCBI Taxonomy" id="209559"/>
    <lineage>
        <taxon>Eukaryota</taxon>
        <taxon>Fungi</taxon>
        <taxon>Dikarya</taxon>
        <taxon>Ascomycota</taxon>
        <taxon>Pezizomycotina</taxon>
        <taxon>Eurotiomycetes</taxon>
        <taxon>Eurotiomycetidae</taxon>
        <taxon>Eurotiales</taxon>
        <taxon>Aspergillaceae</taxon>
        <taxon>Aspergillus</taxon>
        <taxon>Aspergillus subgen. Circumdati</taxon>
    </lineage>
</organism>
<dbReference type="PANTHER" id="PTHR23502">
    <property type="entry name" value="MAJOR FACILITATOR SUPERFAMILY"/>
    <property type="match status" value="1"/>
</dbReference>
<feature type="transmembrane region" description="Helical" evidence="5">
    <location>
        <begin position="499"/>
        <end position="521"/>
    </location>
</feature>
<accession>A0A8H6A2G7</accession>
<dbReference type="InterPro" id="IPR036259">
    <property type="entry name" value="MFS_trans_sf"/>
</dbReference>
<dbReference type="FunFam" id="1.20.1250.20:FF:000011">
    <property type="entry name" value="MFS multidrug transporter, putative"/>
    <property type="match status" value="1"/>
</dbReference>
<evidence type="ECO:0000256" key="4">
    <source>
        <dbReference type="ARBA" id="ARBA00023136"/>
    </source>
</evidence>
<dbReference type="GO" id="GO:0022857">
    <property type="term" value="F:transmembrane transporter activity"/>
    <property type="evidence" value="ECO:0007669"/>
    <property type="project" value="InterPro"/>
</dbReference>
<proteinExistence type="predicted"/>
<dbReference type="EMBL" id="SPNV01000157">
    <property type="protein sequence ID" value="KAF5859647.1"/>
    <property type="molecule type" value="Genomic_DNA"/>
</dbReference>
<dbReference type="Proteomes" id="UP000541154">
    <property type="component" value="Unassembled WGS sequence"/>
</dbReference>
<evidence type="ECO:0000256" key="2">
    <source>
        <dbReference type="ARBA" id="ARBA00022692"/>
    </source>
</evidence>
<feature type="transmembrane region" description="Helical" evidence="5">
    <location>
        <begin position="431"/>
        <end position="453"/>
    </location>
</feature>